<dbReference type="HAMAP" id="MF_01513">
    <property type="entry name" value="Phe_aminotrans_2"/>
    <property type="match status" value="1"/>
</dbReference>
<dbReference type="InterPro" id="IPR015424">
    <property type="entry name" value="PyrdxlP-dep_Trfase"/>
</dbReference>
<evidence type="ECO:0000256" key="3">
    <source>
        <dbReference type="ARBA" id="ARBA00022679"/>
    </source>
</evidence>
<name>A0A7G6YGX9_9MICO</name>
<feature type="modified residue" description="N6-(pyridoxal phosphate)lysine" evidence="5">
    <location>
        <position position="215"/>
    </location>
</feature>
<comment type="similarity">
    <text evidence="5 6">Belongs to the class-II pyridoxal-phosphate-dependent aminotransferase family.</text>
</comment>
<dbReference type="InterPro" id="IPR015422">
    <property type="entry name" value="PyrdxlP-dep_Trfase_small"/>
</dbReference>
<dbReference type="EC" id="2.6.1.57" evidence="5"/>
<protein>
    <recommendedName>
        <fullName evidence="5">Aromatic amino acid aminotransferase</fullName>
        <shortName evidence="5">ArAT</shortName>
        <ecNumber evidence="5">2.6.1.57</ecNumber>
    </recommendedName>
</protein>
<keyword evidence="2 5" id="KW-0032">Aminotransferase</keyword>
<gene>
    <name evidence="5" type="primary">pat</name>
    <name evidence="8" type="ORF">F1C12_14675</name>
</gene>
<keyword evidence="3 5" id="KW-0808">Transferase</keyword>
<comment type="catalytic activity">
    <reaction evidence="5">
        <text>an aromatic L-alpha-amino acid + 2-oxoglutarate = an aromatic oxo-acid + L-glutamate</text>
        <dbReference type="Rhea" id="RHEA:17533"/>
        <dbReference type="ChEBI" id="CHEBI:16810"/>
        <dbReference type="ChEBI" id="CHEBI:29985"/>
        <dbReference type="ChEBI" id="CHEBI:73309"/>
        <dbReference type="ChEBI" id="CHEBI:84824"/>
        <dbReference type="EC" id="2.6.1.57"/>
    </reaction>
</comment>
<dbReference type="SUPFAM" id="SSF53383">
    <property type="entry name" value="PLP-dependent transferases"/>
    <property type="match status" value="1"/>
</dbReference>
<dbReference type="PANTHER" id="PTHR43643">
    <property type="entry name" value="HISTIDINOL-PHOSPHATE AMINOTRANSFERASE 2"/>
    <property type="match status" value="1"/>
</dbReference>
<feature type="domain" description="Aminotransferase class I/classII large" evidence="7">
    <location>
        <begin position="24"/>
        <end position="342"/>
    </location>
</feature>
<dbReference type="Pfam" id="PF00155">
    <property type="entry name" value="Aminotran_1_2"/>
    <property type="match status" value="1"/>
</dbReference>
<dbReference type="Gene3D" id="3.40.640.10">
    <property type="entry name" value="Type I PLP-dependent aspartate aminotransferase-like (Major domain)"/>
    <property type="match status" value="1"/>
</dbReference>
<evidence type="ECO:0000313" key="8">
    <source>
        <dbReference type="EMBL" id="QNE37744.1"/>
    </source>
</evidence>
<evidence type="ECO:0000256" key="4">
    <source>
        <dbReference type="ARBA" id="ARBA00022898"/>
    </source>
</evidence>
<accession>A0A7G6YGX9</accession>
<comment type="function">
    <text evidence="5">Aminotransferase that catalyzes the conversion of aromatic amino acids and 2-oxoglutarate into corresponding aromatic oxo acids and L-glutamate.</text>
</comment>
<dbReference type="EMBL" id="CP043641">
    <property type="protein sequence ID" value="QNE37744.1"/>
    <property type="molecule type" value="Genomic_DNA"/>
</dbReference>
<dbReference type="GO" id="GO:0030170">
    <property type="term" value="F:pyridoxal phosphate binding"/>
    <property type="evidence" value="ECO:0007669"/>
    <property type="project" value="UniProtKB-UniRule"/>
</dbReference>
<dbReference type="NCBIfam" id="NF002878">
    <property type="entry name" value="PRK03321.1"/>
    <property type="match status" value="1"/>
</dbReference>
<dbReference type="InterPro" id="IPR001917">
    <property type="entry name" value="Aminotrans_II_pyridoxalP_BS"/>
</dbReference>
<organism evidence="8 9">
    <name type="scientific">Leifsonia shinshuensis</name>
    <dbReference type="NCBI Taxonomy" id="150026"/>
    <lineage>
        <taxon>Bacteria</taxon>
        <taxon>Bacillati</taxon>
        <taxon>Actinomycetota</taxon>
        <taxon>Actinomycetes</taxon>
        <taxon>Micrococcales</taxon>
        <taxon>Microbacteriaceae</taxon>
        <taxon>Leifsonia</taxon>
    </lineage>
</organism>
<dbReference type="KEGG" id="lse:F1C12_14675"/>
<dbReference type="InterPro" id="IPR050106">
    <property type="entry name" value="HistidinolP_aminotransfase"/>
</dbReference>
<dbReference type="Proteomes" id="UP000515511">
    <property type="component" value="Chromosome"/>
</dbReference>
<reference evidence="9" key="1">
    <citation type="submission" date="2019-09" db="EMBL/GenBank/DDBJ databases">
        <title>Antimicrobial potential of Antarctic Bacteria.</title>
        <authorList>
            <person name="Benaud N."/>
            <person name="Edwards R.J."/>
            <person name="Ferrari B.C."/>
        </authorList>
    </citation>
    <scope>NUCLEOTIDE SEQUENCE [LARGE SCALE GENOMIC DNA]</scope>
    <source>
        <strain evidence="9">INR9</strain>
    </source>
</reference>
<evidence type="ECO:0000313" key="9">
    <source>
        <dbReference type="Proteomes" id="UP000515511"/>
    </source>
</evidence>
<dbReference type="InterPro" id="IPR024892">
    <property type="entry name" value="ArAT"/>
</dbReference>
<evidence type="ECO:0000256" key="6">
    <source>
        <dbReference type="RuleBase" id="RU003693"/>
    </source>
</evidence>
<dbReference type="PROSITE" id="PS00599">
    <property type="entry name" value="AA_TRANSFER_CLASS_2"/>
    <property type="match status" value="1"/>
</dbReference>
<dbReference type="PANTHER" id="PTHR43643:SF3">
    <property type="entry name" value="HISTIDINOL-PHOSPHATE AMINOTRANSFERASE"/>
    <property type="match status" value="1"/>
</dbReference>
<dbReference type="InterPro" id="IPR004839">
    <property type="entry name" value="Aminotransferase_I/II_large"/>
</dbReference>
<dbReference type="AlphaFoldDB" id="A0A7G6YGX9"/>
<evidence type="ECO:0000256" key="2">
    <source>
        <dbReference type="ARBA" id="ARBA00022576"/>
    </source>
</evidence>
<dbReference type="InterPro" id="IPR015421">
    <property type="entry name" value="PyrdxlP-dep_Trfase_major"/>
</dbReference>
<proteinExistence type="inferred from homology"/>
<dbReference type="GO" id="GO:0008793">
    <property type="term" value="F:aromatic-amino-acid transaminase activity"/>
    <property type="evidence" value="ECO:0007669"/>
    <property type="project" value="UniProtKB-UniRule"/>
</dbReference>
<evidence type="ECO:0000256" key="5">
    <source>
        <dbReference type="HAMAP-Rule" id="MF_01513"/>
    </source>
</evidence>
<evidence type="ECO:0000259" key="7">
    <source>
        <dbReference type="Pfam" id="PF00155"/>
    </source>
</evidence>
<keyword evidence="4 5" id="KW-0663">Pyridoxal phosphate</keyword>
<sequence>MRLRPEIVAVPAYKQGRPAPADGYKLSSNENPYPPLPSVVEAVAGTLSELNRYPNAGGADLRERLAERHGVEVDQVHLGSGSVALLAQLISAAAGVGDEVVYSWRSFEAYPGLVTVAGATSVQVPNRPDGGHDLPAMAAAVTDRTRVAIVCTPNNPTGPVVTAAEFETFMASVPRDLLVLLDEAYYEFVTDDASVDGIPLLSRYPNLVVLRTFSKAYGLAALRIGYAVGPAAVLNAARSAAIPLSVTDASRVAALASIDAEDELMERVARIAMRRDKLRNALIEQGWNVPEANGNFVWLVTGEETAAANDAFFDAGLTVRAFPPEGIRISIGEQESVDKLLEVAADLVRNLPNGHPGKRLG</sequence>
<dbReference type="CDD" id="cd00609">
    <property type="entry name" value="AAT_like"/>
    <property type="match status" value="1"/>
</dbReference>
<evidence type="ECO:0000256" key="1">
    <source>
        <dbReference type="ARBA" id="ARBA00001933"/>
    </source>
</evidence>
<dbReference type="Gene3D" id="3.90.1150.10">
    <property type="entry name" value="Aspartate Aminotransferase, domain 1"/>
    <property type="match status" value="1"/>
</dbReference>
<comment type="subunit">
    <text evidence="5">Homodimer.</text>
</comment>
<comment type="cofactor">
    <cofactor evidence="1 5 6">
        <name>pyridoxal 5'-phosphate</name>
        <dbReference type="ChEBI" id="CHEBI:597326"/>
    </cofactor>
</comment>